<reference evidence="1" key="1">
    <citation type="submission" date="2019-08" db="EMBL/GenBank/DDBJ databases">
        <title>Genome sequence of Clostridiales bacterium MT110.</title>
        <authorList>
            <person name="Cao J."/>
        </authorList>
    </citation>
    <scope>NUCLEOTIDE SEQUENCE</scope>
    <source>
        <strain evidence="1">MT110</strain>
    </source>
</reference>
<evidence type="ECO:0000313" key="2">
    <source>
        <dbReference type="Proteomes" id="UP000594014"/>
    </source>
</evidence>
<accession>A0ACD1AAT1</accession>
<proteinExistence type="predicted"/>
<sequence>MTTGKTDFLTDMEYIDGITIIDTSGDILFSVKFNPVFNPEQKDDLEDVVGKKLSEVFPNINDQNSTLIKAMELGMPIYNRRQGVMDRSGNTVFTKNISLPIKANDRIIGSIEISKDLGKQKQAPGSVVMMDPEQFKHFQNVDKKLYSNRAHYTLDDIITANKETLDQKDFINKIKDSSAPVFLFGETGTGKELFAHALHNASNRADQPFITQNCAAIPDNLLESLLFGTTKGSFTGAYDNPGLFELAEGGSLFLDEINSMPIYLQSKLLRVLQDGFVRRLGDKSERRVDVRVISAANLHPKDCMKIGQLRQDLYYRLSVLTLKMIPLRDRPEDIQILLNFFINRYNASLKKSIKMVSKEVYEYFKNHSWPGNVRELEHLVEYAMNIADFSENIIRMDHIASRAEEFSDDNKNPQIQITPLGQILGSVERDMIERAVRLTGGNISKAARLLEIPRQTLQNKLKKYNSE</sequence>
<keyword evidence="2" id="KW-1185">Reference proteome</keyword>
<gene>
    <name evidence="1" type="ORF">FRZ06_08880</name>
</gene>
<organism evidence="1 2">
    <name type="scientific">Anoxybacterium hadale</name>
    <dbReference type="NCBI Taxonomy" id="3408580"/>
    <lineage>
        <taxon>Bacteria</taxon>
        <taxon>Bacillati</taxon>
        <taxon>Bacillota</taxon>
        <taxon>Clostridia</taxon>
        <taxon>Peptostreptococcales</taxon>
        <taxon>Anaerovoracaceae</taxon>
        <taxon>Anoxybacterium</taxon>
    </lineage>
</organism>
<name>A0ACD1AAT1_9FIRM</name>
<dbReference type="Proteomes" id="UP000594014">
    <property type="component" value="Chromosome"/>
</dbReference>
<evidence type="ECO:0000313" key="1">
    <source>
        <dbReference type="EMBL" id="QOX63459.1"/>
    </source>
</evidence>
<protein>
    <submittedName>
        <fullName evidence="1">AAA family ATPase</fullName>
    </submittedName>
</protein>
<dbReference type="EMBL" id="CP042469">
    <property type="protein sequence ID" value="QOX63459.1"/>
    <property type="molecule type" value="Genomic_DNA"/>
</dbReference>